<dbReference type="AlphaFoldDB" id="A0A1L7WTS2"/>
<feature type="compositionally biased region" description="Basic and acidic residues" evidence="1">
    <location>
        <begin position="630"/>
        <end position="659"/>
    </location>
</feature>
<feature type="compositionally biased region" description="Basic and acidic residues" evidence="1">
    <location>
        <begin position="963"/>
        <end position="980"/>
    </location>
</feature>
<dbReference type="PANTHER" id="PTHR38426:SF1">
    <property type="entry name" value="MAINTENANCE OF TELOMERE CAPPING PROTEIN 4"/>
    <property type="match status" value="1"/>
</dbReference>
<dbReference type="OrthoDB" id="5402622at2759"/>
<proteinExistence type="predicted"/>
<feature type="compositionally biased region" description="Polar residues" evidence="1">
    <location>
        <begin position="332"/>
        <end position="360"/>
    </location>
</feature>
<feature type="compositionally biased region" description="Polar residues" evidence="1">
    <location>
        <begin position="698"/>
        <end position="709"/>
    </location>
</feature>
<feature type="region of interest" description="Disordered" evidence="1">
    <location>
        <begin position="1"/>
        <end position="186"/>
    </location>
</feature>
<feature type="region of interest" description="Disordered" evidence="1">
    <location>
        <begin position="237"/>
        <end position="285"/>
    </location>
</feature>
<feature type="transmembrane region" description="Helical" evidence="2">
    <location>
        <begin position="1199"/>
        <end position="1222"/>
    </location>
</feature>
<feature type="compositionally biased region" description="Basic and acidic residues" evidence="1">
    <location>
        <begin position="866"/>
        <end position="878"/>
    </location>
</feature>
<feature type="region of interest" description="Disordered" evidence="1">
    <location>
        <begin position="630"/>
        <end position="834"/>
    </location>
</feature>
<feature type="region of interest" description="Disordered" evidence="1">
    <location>
        <begin position="534"/>
        <end position="617"/>
    </location>
</feature>
<name>A0A1L7WTS2_9HELO</name>
<dbReference type="Proteomes" id="UP000184330">
    <property type="component" value="Unassembled WGS sequence"/>
</dbReference>
<feature type="compositionally biased region" description="Low complexity" evidence="1">
    <location>
        <begin position="727"/>
        <end position="739"/>
    </location>
</feature>
<evidence type="ECO:0000256" key="1">
    <source>
        <dbReference type="SAM" id="MobiDB-lite"/>
    </source>
</evidence>
<feature type="compositionally biased region" description="Basic and acidic residues" evidence="1">
    <location>
        <begin position="557"/>
        <end position="566"/>
    </location>
</feature>
<evidence type="ECO:0000256" key="2">
    <source>
        <dbReference type="SAM" id="Phobius"/>
    </source>
</evidence>
<feature type="compositionally biased region" description="Basic and acidic residues" evidence="1">
    <location>
        <begin position="12"/>
        <end position="21"/>
    </location>
</feature>
<keyword evidence="4" id="KW-1185">Reference proteome</keyword>
<feature type="compositionally biased region" description="Polar residues" evidence="1">
    <location>
        <begin position="239"/>
        <end position="251"/>
    </location>
</feature>
<protein>
    <submittedName>
        <fullName evidence="3">Uncharacterized protein</fullName>
    </submittedName>
</protein>
<keyword evidence="2" id="KW-0812">Transmembrane</keyword>
<dbReference type="InterPro" id="IPR038769">
    <property type="entry name" value="MTC4"/>
</dbReference>
<keyword evidence="2" id="KW-0472">Membrane</keyword>
<sequence>MTSKQNVSSDTRQSRDTDRRTTSTLSSGTRYSVASNETGESSTTASQRSSLVTGGQADGFVDGDVDRLGVDSHRAVKDSRGSHRSHKSRNSGGFLLNNSVFEPPPPETTTVPPANESIRQRHSTQDPKGKTSTRSPEKKHTKRRSNIGSSIGGSPLAGNVITAGTGNGTHTNEGIEGQDHATGKRHASAGLGVDSAQIVNLALNLSESRRNASRRIISTPLPPVSSGMGESFVGGSLRQHLQQQRRVSRNVSPKPDKGQRAMTVSPRIAGQGTGSPLQASFDSSPDGPYQYHFSASTLARAEKAKNAIELMAQYRRLLQYVPPLKPQGLERATTSGSRAITPESPTSSNPASRSVSSTMPINRPLGRQYNPLQYIRNRKVRSRNSRAIDGEAQGFGNLEKVSSWVDAISRQASSEDYQVADTLMLPPFSKAAEDAASPHASPQSAIGKGSATKVKRPRVDWMMHPADLIADVFWLEQDDNKKFIEDSHGITIFPRTLELKRLTSRGDGLEPKRSPPAVKAEDLGLDLRIDTQLPEFRSVKPGSDRFSDSTTSRARQKLRDVREATKIHHGHNGSTREARMRIRSRSRSDSDSSESEIDRPPRRRRSGTAESHDRGKDILEKQMAEMIAREQKEVPWRQEPTENQKPPLKEDVEIFENRKAIHSRTPSLTKDKRESLKAGSSGRASLEVPGAHPRSSLEDLNTTAPSSPVSRAAKIKNAFIPSIGMDLSSRSRQSSPTRRPLSRVRSKISRPFYERTQPSGYIQSDDESAFSAASPPPKERPEEYFDASDPRRRSMSPVKRVSSKATDDGSNSLKKQGSIRRGKEDSGIRGLFKARNPVSRVSDLLFKKDSVIGTTSGFSTDESDVEDARAKGETKGSRESSAGLPMDNVDEASPQKERLSYLRNVPVLPTFTSPFERRGRSTKTKSNGFSPEPESSTSGRRSRVDAPRIDVQNASPTSSPESGPHRHDRDSSVSDIDSRRGSLSNGVQMADARLNSILGLPGKRRNALPITGLSSLETSHDRPSLDGKRAWSISDRGISTHRGPMTVREIARVRALLLSSGIKAKEISRRAAEPKDLKSPEESAYTDLAILPKQPPPPVPKSQEHRIAARILSDDIQLSSQTWRSSADVFVNESISSLISQISSLQHRLVDNLTPMTRTAADEADEVSKDLVTVQTLKVKRISDTIDKMMRRRRRRFRWLRRGGWVLVEWALVGIMWYVWFIVVFCRVVMGIGRGLVGGLRWLFWLN</sequence>
<feature type="region of interest" description="Disordered" evidence="1">
    <location>
        <begin position="327"/>
        <end position="363"/>
    </location>
</feature>
<feature type="compositionally biased region" description="Polar residues" evidence="1">
    <location>
        <begin position="952"/>
        <end position="961"/>
    </location>
</feature>
<feature type="compositionally biased region" description="Polar residues" evidence="1">
    <location>
        <begin position="924"/>
        <end position="939"/>
    </location>
</feature>
<dbReference type="EMBL" id="FJOG01000007">
    <property type="protein sequence ID" value="CZR56149.1"/>
    <property type="molecule type" value="Genomic_DNA"/>
</dbReference>
<accession>A0A1L7WTS2</accession>
<feature type="compositionally biased region" description="Basic and acidic residues" evidence="1">
    <location>
        <begin position="64"/>
        <end position="81"/>
    </location>
</feature>
<gene>
    <name evidence="3" type="ORF">PAC_06037</name>
</gene>
<dbReference type="STRING" id="576137.A0A1L7WTS2"/>
<evidence type="ECO:0000313" key="4">
    <source>
        <dbReference type="Proteomes" id="UP000184330"/>
    </source>
</evidence>
<feature type="region of interest" description="Disordered" evidence="1">
    <location>
        <begin position="852"/>
        <end position="987"/>
    </location>
</feature>
<feature type="compositionally biased region" description="Polar residues" evidence="1">
    <location>
        <begin position="274"/>
        <end position="283"/>
    </location>
</feature>
<keyword evidence="2" id="KW-1133">Transmembrane helix</keyword>
<organism evidence="3 4">
    <name type="scientific">Phialocephala subalpina</name>
    <dbReference type="NCBI Taxonomy" id="576137"/>
    <lineage>
        <taxon>Eukaryota</taxon>
        <taxon>Fungi</taxon>
        <taxon>Dikarya</taxon>
        <taxon>Ascomycota</taxon>
        <taxon>Pezizomycotina</taxon>
        <taxon>Leotiomycetes</taxon>
        <taxon>Helotiales</taxon>
        <taxon>Mollisiaceae</taxon>
        <taxon>Phialocephala</taxon>
        <taxon>Phialocephala fortinii species complex</taxon>
    </lineage>
</organism>
<feature type="compositionally biased region" description="Basic and acidic residues" evidence="1">
    <location>
        <begin position="777"/>
        <end position="792"/>
    </location>
</feature>
<reference evidence="3 4" key="1">
    <citation type="submission" date="2016-03" db="EMBL/GenBank/DDBJ databases">
        <authorList>
            <person name="Ploux O."/>
        </authorList>
    </citation>
    <scope>NUCLEOTIDE SEQUENCE [LARGE SCALE GENOMIC DNA]</scope>
    <source>
        <strain evidence="3 4">UAMH 11012</strain>
    </source>
</reference>
<feature type="compositionally biased region" description="Polar residues" evidence="1">
    <location>
        <begin position="162"/>
        <end position="172"/>
    </location>
</feature>
<dbReference type="PANTHER" id="PTHR38426">
    <property type="entry name" value="MAINTENANCE OF TELOMERE CAPPING PROTEIN 4"/>
    <property type="match status" value="1"/>
</dbReference>
<evidence type="ECO:0000313" key="3">
    <source>
        <dbReference type="EMBL" id="CZR56149.1"/>
    </source>
</evidence>
<feature type="compositionally biased region" description="Basic and acidic residues" evidence="1">
    <location>
        <begin position="574"/>
        <end position="600"/>
    </location>
</feature>
<feature type="compositionally biased region" description="Polar residues" evidence="1">
    <location>
        <begin position="32"/>
        <end position="53"/>
    </location>
</feature>